<dbReference type="EMBL" id="BQNB010013620">
    <property type="protein sequence ID" value="GJT18198.1"/>
    <property type="molecule type" value="Genomic_DNA"/>
</dbReference>
<evidence type="ECO:0000313" key="3">
    <source>
        <dbReference type="Proteomes" id="UP001151760"/>
    </source>
</evidence>
<dbReference type="InterPro" id="IPR012337">
    <property type="entry name" value="RNaseH-like_sf"/>
</dbReference>
<dbReference type="Gene3D" id="3.30.420.10">
    <property type="entry name" value="Ribonuclease H-like superfamily/Ribonuclease H"/>
    <property type="match status" value="1"/>
</dbReference>
<keyword evidence="2" id="KW-0695">RNA-directed DNA polymerase</keyword>
<dbReference type="InterPro" id="IPR001584">
    <property type="entry name" value="Integrase_cat-core"/>
</dbReference>
<organism evidence="2 3">
    <name type="scientific">Tanacetum coccineum</name>
    <dbReference type="NCBI Taxonomy" id="301880"/>
    <lineage>
        <taxon>Eukaryota</taxon>
        <taxon>Viridiplantae</taxon>
        <taxon>Streptophyta</taxon>
        <taxon>Embryophyta</taxon>
        <taxon>Tracheophyta</taxon>
        <taxon>Spermatophyta</taxon>
        <taxon>Magnoliopsida</taxon>
        <taxon>eudicotyledons</taxon>
        <taxon>Gunneridae</taxon>
        <taxon>Pentapetalae</taxon>
        <taxon>asterids</taxon>
        <taxon>campanulids</taxon>
        <taxon>Asterales</taxon>
        <taxon>Asteraceae</taxon>
        <taxon>Asteroideae</taxon>
        <taxon>Anthemideae</taxon>
        <taxon>Anthemidinae</taxon>
        <taxon>Tanacetum</taxon>
    </lineage>
</organism>
<keyword evidence="2" id="KW-0808">Transferase</keyword>
<reference evidence="2" key="1">
    <citation type="journal article" date="2022" name="Int. J. Mol. Sci.">
        <title>Draft Genome of Tanacetum Coccineum: Genomic Comparison of Closely Related Tanacetum-Family Plants.</title>
        <authorList>
            <person name="Yamashiro T."/>
            <person name="Shiraishi A."/>
            <person name="Nakayama K."/>
            <person name="Satake H."/>
        </authorList>
    </citation>
    <scope>NUCLEOTIDE SEQUENCE</scope>
</reference>
<dbReference type="Proteomes" id="UP001151760">
    <property type="component" value="Unassembled WGS sequence"/>
</dbReference>
<name>A0ABQ5BX24_9ASTR</name>
<keyword evidence="3" id="KW-1185">Reference proteome</keyword>
<dbReference type="InterPro" id="IPR036397">
    <property type="entry name" value="RNaseH_sf"/>
</dbReference>
<comment type="caution">
    <text evidence="2">The sequence shown here is derived from an EMBL/GenBank/DDBJ whole genome shotgun (WGS) entry which is preliminary data.</text>
</comment>
<reference evidence="2" key="2">
    <citation type="submission" date="2022-01" db="EMBL/GenBank/DDBJ databases">
        <authorList>
            <person name="Yamashiro T."/>
            <person name="Shiraishi A."/>
            <person name="Satake H."/>
            <person name="Nakayama K."/>
        </authorList>
    </citation>
    <scope>NUCLEOTIDE SEQUENCE</scope>
</reference>
<evidence type="ECO:0000259" key="1">
    <source>
        <dbReference type="PROSITE" id="PS50994"/>
    </source>
</evidence>
<evidence type="ECO:0000313" key="2">
    <source>
        <dbReference type="EMBL" id="GJT18198.1"/>
    </source>
</evidence>
<dbReference type="Pfam" id="PF24626">
    <property type="entry name" value="SH3_Tf2-1"/>
    <property type="match status" value="1"/>
</dbReference>
<accession>A0ABQ5BX24</accession>
<dbReference type="PROSITE" id="PS50994">
    <property type="entry name" value="INTEGRASE"/>
    <property type="match status" value="1"/>
</dbReference>
<dbReference type="SUPFAM" id="SSF53098">
    <property type="entry name" value="Ribonuclease H-like"/>
    <property type="match status" value="1"/>
</dbReference>
<dbReference type="InterPro" id="IPR056924">
    <property type="entry name" value="SH3_Tf2-1"/>
</dbReference>
<feature type="domain" description="Integrase catalytic" evidence="1">
    <location>
        <begin position="1"/>
        <end position="149"/>
    </location>
</feature>
<keyword evidence="2" id="KW-0548">Nucleotidyltransferase</keyword>
<gene>
    <name evidence="2" type="ORF">Tco_0876904</name>
</gene>
<protein>
    <submittedName>
        <fullName evidence="2">Reverse transcriptase domain-containing protein</fullName>
    </submittedName>
</protein>
<sequence length="244" mass="28526">MEKLTRLYLKEIVCRHGVPVLIISDRDSHFTLRFWRSLQEALGMNLDMSTAYYPQTNSQSERTIQTLEDMLRACVIDFRSSWDRHLPLIKSPVCWSEVGDNQLTGPELIRDTIEKIIQIKNRLLTARSIAIEGHSYTLELPKELKGIHSTFHVSNLKKCLAEGDIVVSMDEIQLDDKLHMIEEPVEVVDREVRRLKQSRIPIVKIHWNSQRGPEFTWERDDQIKKKYPRLFTSKDEARKADKSS</sequence>
<proteinExistence type="predicted"/>
<dbReference type="GO" id="GO:0003964">
    <property type="term" value="F:RNA-directed DNA polymerase activity"/>
    <property type="evidence" value="ECO:0007669"/>
    <property type="project" value="UniProtKB-KW"/>
</dbReference>
<dbReference type="PANTHER" id="PTHR46148:SF59">
    <property type="entry name" value="NUCLEOTIDYLTRANSFERASE, RIBONUCLEASE H"/>
    <property type="match status" value="1"/>
</dbReference>
<dbReference type="PANTHER" id="PTHR46148">
    <property type="entry name" value="CHROMO DOMAIN-CONTAINING PROTEIN"/>
    <property type="match status" value="1"/>
</dbReference>